<dbReference type="AlphaFoldDB" id="B3C823"/>
<reference evidence="1 2" key="1">
    <citation type="submission" date="2008-04" db="EMBL/GenBank/DDBJ databases">
        <title>Draft genome sequence of Bacteroides intestinalis (DSM 17393).</title>
        <authorList>
            <person name="Sudarsanam P."/>
            <person name="Ley R."/>
            <person name="Guruge J."/>
            <person name="Turnbaugh P.J."/>
            <person name="Mahowald M."/>
            <person name="Liep D."/>
            <person name="Gordon J."/>
        </authorList>
    </citation>
    <scope>NUCLEOTIDE SEQUENCE [LARGE SCALE GENOMIC DNA]</scope>
    <source>
        <strain evidence="1 2">DSM 17393</strain>
    </source>
</reference>
<proteinExistence type="predicted"/>
<sequence length="49" mass="5667">MGRDSISFSTSLPHLFGKRLIVEETGKKVWGWLFIRLFRGMGFVFGMTE</sequence>
<protein>
    <submittedName>
        <fullName evidence="1">Uncharacterized protein</fullName>
    </submittedName>
</protein>
<gene>
    <name evidence="1" type="ORF">BACINT_01718</name>
</gene>
<reference evidence="1 2" key="2">
    <citation type="submission" date="2008-04" db="EMBL/GenBank/DDBJ databases">
        <authorList>
            <person name="Fulton L."/>
            <person name="Clifton S."/>
            <person name="Fulton B."/>
            <person name="Xu J."/>
            <person name="Minx P."/>
            <person name="Pepin K.H."/>
            <person name="Johnson M."/>
            <person name="Thiruvilangam P."/>
            <person name="Bhonagiri V."/>
            <person name="Nash W.E."/>
            <person name="Mardis E.R."/>
            <person name="Wilson R.K."/>
        </authorList>
    </citation>
    <scope>NUCLEOTIDE SEQUENCE [LARGE SCALE GENOMIC DNA]</scope>
    <source>
        <strain evidence="1 2">DSM 17393</strain>
    </source>
</reference>
<dbReference type="STRING" id="471870.BACINT_01718"/>
<comment type="caution">
    <text evidence="1">The sequence shown here is derived from an EMBL/GenBank/DDBJ whole genome shotgun (WGS) entry which is preliminary data.</text>
</comment>
<name>B3C823_9BACE</name>
<accession>B3C823</accession>
<dbReference type="EMBL" id="ABJL02000007">
    <property type="protein sequence ID" value="EDV06628.1"/>
    <property type="molecule type" value="Genomic_DNA"/>
</dbReference>
<evidence type="ECO:0000313" key="1">
    <source>
        <dbReference type="EMBL" id="EDV06628.1"/>
    </source>
</evidence>
<organism evidence="1 2">
    <name type="scientific">Bacteroides intestinalis DSM 17393</name>
    <dbReference type="NCBI Taxonomy" id="471870"/>
    <lineage>
        <taxon>Bacteria</taxon>
        <taxon>Pseudomonadati</taxon>
        <taxon>Bacteroidota</taxon>
        <taxon>Bacteroidia</taxon>
        <taxon>Bacteroidales</taxon>
        <taxon>Bacteroidaceae</taxon>
        <taxon>Bacteroides</taxon>
    </lineage>
</organism>
<evidence type="ECO:0000313" key="2">
    <source>
        <dbReference type="Proteomes" id="UP000004596"/>
    </source>
</evidence>
<dbReference type="Proteomes" id="UP000004596">
    <property type="component" value="Unassembled WGS sequence"/>
</dbReference>